<proteinExistence type="predicted"/>
<keyword evidence="3" id="KW-1185">Reference proteome</keyword>
<name>A0A9W9Z9F0_9CNID</name>
<dbReference type="AlphaFoldDB" id="A0A9W9Z9F0"/>
<feature type="compositionally biased region" description="Acidic residues" evidence="1">
    <location>
        <begin position="321"/>
        <end position="331"/>
    </location>
</feature>
<organism evidence="2 3">
    <name type="scientific">Desmophyllum pertusum</name>
    <dbReference type="NCBI Taxonomy" id="174260"/>
    <lineage>
        <taxon>Eukaryota</taxon>
        <taxon>Metazoa</taxon>
        <taxon>Cnidaria</taxon>
        <taxon>Anthozoa</taxon>
        <taxon>Hexacorallia</taxon>
        <taxon>Scleractinia</taxon>
        <taxon>Caryophylliina</taxon>
        <taxon>Caryophylliidae</taxon>
        <taxon>Desmophyllum</taxon>
    </lineage>
</organism>
<dbReference type="SUPFAM" id="SSF50978">
    <property type="entry name" value="WD40 repeat-like"/>
    <property type="match status" value="1"/>
</dbReference>
<dbReference type="Gene3D" id="2.130.10.10">
    <property type="entry name" value="YVTN repeat-like/Quinoprotein amine dehydrogenase"/>
    <property type="match status" value="1"/>
</dbReference>
<evidence type="ECO:0000313" key="2">
    <source>
        <dbReference type="EMBL" id="KAJ7375984.1"/>
    </source>
</evidence>
<dbReference type="Proteomes" id="UP001163046">
    <property type="component" value="Unassembled WGS sequence"/>
</dbReference>
<dbReference type="OrthoDB" id="6013070at2759"/>
<protein>
    <submittedName>
        <fullName evidence="2">Uncharacterized protein</fullName>
    </submittedName>
</protein>
<feature type="region of interest" description="Disordered" evidence="1">
    <location>
        <begin position="308"/>
        <end position="331"/>
    </location>
</feature>
<dbReference type="InterPro" id="IPR015943">
    <property type="entry name" value="WD40/YVTN_repeat-like_dom_sf"/>
</dbReference>
<accession>A0A9W9Z9F0</accession>
<gene>
    <name evidence="2" type="ORF">OS493_037536</name>
</gene>
<evidence type="ECO:0000256" key="1">
    <source>
        <dbReference type="SAM" id="MobiDB-lite"/>
    </source>
</evidence>
<feature type="compositionally biased region" description="Polar residues" evidence="1">
    <location>
        <begin position="308"/>
        <end position="318"/>
    </location>
</feature>
<dbReference type="InterPro" id="IPR036322">
    <property type="entry name" value="WD40_repeat_dom_sf"/>
</dbReference>
<evidence type="ECO:0000313" key="3">
    <source>
        <dbReference type="Proteomes" id="UP001163046"/>
    </source>
</evidence>
<dbReference type="EMBL" id="MU826422">
    <property type="protein sequence ID" value="KAJ7375984.1"/>
    <property type="molecule type" value="Genomic_DNA"/>
</dbReference>
<sequence>MERRMLSRRIEIYHLLEDFKLAAGCLPVEGKEKQEILQDISFGLERNVLVLLECPHLLHSCIRNASKAVARDRLIPHVSAPWLEWNVYAFPDLKIGNMHCFATSSDKKTVAGAKGRSLLFFDASTAETVRGPFEIAENTIDKIDHILTVECCFAFHRLHEKLILCGEYAIEIWEYTKPSCRLLTRLGVERPYNSVTFSQCTISLDNQLLVCCIANRILVYSLHDPDVNSSKRVLRGHLGRIEFCRYLKVNRYLFPMVSMKTKSFVFTSSGRVCTIKLCELGCSLSLKPLMAPAEFKMEIAETSLQLTEQIASTSQIPTSSSEDDSDEDDSDEDMYEYYLEHDILDEFD</sequence>
<reference evidence="2" key="1">
    <citation type="submission" date="2023-01" db="EMBL/GenBank/DDBJ databases">
        <title>Genome assembly of the deep-sea coral Lophelia pertusa.</title>
        <authorList>
            <person name="Herrera S."/>
            <person name="Cordes E."/>
        </authorList>
    </citation>
    <scope>NUCLEOTIDE SEQUENCE</scope>
    <source>
        <strain evidence="2">USNM1676648</strain>
        <tissue evidence="2">Polyp</tissue>
    </source>
</reference>
<comment type="caution">
    <text evidence="2">The sequence shown here is derived from an EMBL/GenBank/DDBJ whole genome shotgun (WGS) entry which is preliminary data.</text>
</comment>